<accession>A0A9D3WTN6</accession>
<name>A0A9D3WTN6_9SAUR</name>
<dbReference type="EMBL" id="JAHDVG010000487">
    <property type="protein sequence ID" value="KAH1167138.1"/>
    <property type="molecule type" value="Genomic_DNA"/>
</dbReference>
<evidence type="ECO:0000313" key="2">
    <source>
        <dbReference type="Proteomes" id="UP000827986"/>
    </source>
</evidence>
<reference evidence="1" key="1">
    <citation type="submission" date="2021-09" db="EMBL/GenBank/DDBJ databases">
        <title>The genome of Mauremys mutica provides insights into the evolution of semi-aquatic lifestyle.</title>
        <authorList>
            <person name="Gong S."/>
            <person name="Gao Y."/>
        </authorList>
    </citation>
    <scope>NUCLEOTIDE SEQUENCE</scope>
    <source>
        <strain evidence="1">MM-2020</strain>
        <tissue evidence="1">Muscle</tissue>
    </source>
</reference>
<evidence type="ECO:0000313" key="1">
    <source>
        <dbReference type="EMBL" id="KAH1167138.1"/>
    </source>
</evidence>
<comment type="caution">
    <text evidence="1">The sequence shown here is derived from an EMBL/GenBank/DDBJ whole genome shotgun (WGS) entry which is preliminary data.</text>
</comment>
<protein>
    <submittedName>
        <fullName evidence="1">Uncharacterized protein</fullName>
    </submittedName>
</protein>
<keyword evidence="2" id="KW-1185">Reference proteome</keyword>
<proteinExistence type="predicted"/>
<organism evidence="1 2">
    <name type="scientific">Mauremys mutica</name>
    <name type="common">yellowpond turtle</name>
    <dbReference type="NCBI Taxonomy" id="74926"/>
    <lineage>
        <taxon>Eukaryota</taxon>
        <taxon>Metazoa</taxon>
        <taxon>Chordata</taxon>
        <taxon>Craniata</taxon>
        <taxon>Vertebrata</taxon>
        <taxon>Euteleostomi</taxon>
        <taxon>Archelosauria</taxon>
        <taxon>Testudinata</taxon>
        <taxon>Testudines</taxon>
        <taxon>Cryptodira</taxon>
        <taxon>Durocryptodira</taxon>
        <taxon>Testudinoidea</taxon>
        <taxon>Geoemydidae</taxon>
        <taxon>Geoemydinae</taxon>
        <taxon>Mauremys</taxon>
    </lineage>
</organism>
<dbReference type="AlphaFoldDB" id="A0A9D3WTN6"/>
<dbReference type="Proteomes" id="UP000827986">
    <property type="component" value="Unassembled WGS sequence"/>
</dbReference>
<sequence>MVSQYILEIQQFRVPQKYQSYVKFDLLVFKDFVPVKNVSLKSLKQCCCSLIFSASLSVVRQSYEKRIFILKAHLASHCSLVERISTIYTWQQSAASRFGLPPSSLNPLF</sequence>
<gene>
    <name evidence="1" type="ORF">KIL84_016310</name>
</gene>